<keyword evidence="2" id="KW-1185">Reference proteome</keyword>
<organism evidence="1 2">
    <name type="scientific">Pyxicephalus adspersus</name>
    <name type="common">African bullfrog</name>
    <dbReference type="NCBI Taxonomy" id="30357"/>
    <lineage>
        <taxon>Eukaryota</taxon>
        <taxon>Metazoa</taxon>
        <taxon>Chordata</taxon>
        <taxon>Craniata</taxon>
        <taxon>Vertebrata</taxon>
        <taxon>Euteleostomi</taxon>
        <taxon>Amphibia</taxon>
        <taxon>Batrachia</taxon>
        <taxon>Anura</taxon>
        <taxon>Neobatrachia</taxon>
        <taxon>Ranoidea</taxon>
        <taxon>Pyxicephalidae</taxon>
        <taxon>Pyxicephalinae</taxon>
        <taxon>Pyxicephalus</taxon>
    </lineage>
</organism>
<evidence type="ECO:0008006" key="3">
    <source>
        <dbReference type="Google" id="ProtNLM"/>
    </source>
</evidence>
<protein>
    <recommendedName>
        <fullName evidence="3">ATP synthase F0 subunit 8</fullName>
    </recommendedName>
</protein>
<name>A0AAV3AIE0_PYXAD</name>
<comment type="caution">
    <text evidence="1">The sequence shown here is derived from an EMBL/GenBank/DDBJ whole genome shotgun (WGS) entry which is preliminary data.</text>
</comment>
<sequence length="79" mass="9244">MFINIFTSIQFIKMSNANLFWVFLLICGDIHSIQQWLLAPVIFFCVRSSFQPQKHKKTVVQSFVFNYKPSLVASRNTLD</sequence>
<proteinExistence type="predicted"/>
<reference evidence="1" key="1">
    <citation type="thesis" date="2020" institute="ProQuest LLC" country="789 East Eisenhower Parkway, Ann Arbor, MI, USA">
        <title>Comparative Genomics and Chromosome Evolution.</title>
        <authorList>
            <person name="Mudd A.B."/>
        </authorList>
    </citation>
    <scope>NUCLEOTIDE SEQUENCE</scope>
    <source>
        <strain evidence="1">1538</strain>
        <tissue evidence="1">Blood</tissue>
    </source>
</reference>
<dbReference type="AlphaFoldDB" id="A0AAV3AIE0"/>
<gene>
    <name evidence="1" type="ORF">GDO54_007095</name>
</gene>
<dbReference type="EMBL" id="DYDO01000002">
    <property type="protein sequence ID" value="DBA31214.1"/>
    <property type="molecule type" value="Genomic_DNA"/>
</dbReference>
<dbReference type="Proteomes" id="UP001181693">
    <property type="component" value="Unassembled WGS sequence"/>
</dbReference>
<evidence type="ECO:0000313" key="1">
    <source>
        <dbReference type="EMBL" id="DBA31214.1"/>
    </source>
</evidence>
<accession>A0AAV3AIE0</accession>
<evidence type="ECO:0000313" key="2">
    <source>
        <dbReference type="Proteomes" id="UP001181693"/>
    </source>
</evidence>